<comment type="caution">
    <text evidence="1">The sequence shown here is derived from an EMBL/GenBank/DDBJ whole genome shotgun (WGS) entry which is preliminary data.</text>
</comment>
<dbReference type="Proteomes" id="UP001180724">
    <property type="component" value="Unassembled WGS sequence"/>
</dbReference>
<proteinExistence type="predicted"/>
<dbReference type="RefSeq" id="WP_311570275.1">
    <property type="nucleotide sequence ID" value="NZ_JAVRFH010000001.1"/>
</dbReference>
<name>A0ABU3AES2_9ACTN</name>
<dbReference type="Gene3D" id="1.25.40.10">
    <property type="entry name" value="Tetratricopeptide repeat domain"/>
    <property type="match status" value="1"/>
</dbReference>
<dbReference type="InterPro" id="IPR011990">
    <property type="entry name" value="TPR-like_helical_dom_sf"/>
</dbReference>
<dbReference type="EMBL" id="JAVRFH010000001">
    <property type="protein sequence ID" value="MDT0608680.1"/>
    <property type="molecule type" value="Genomic_DNA"/>
</dbReference>
<protein>
    <submittedName>
        <fullName evidence="1">Uncharacterized protein</fullName>
    </submittedName>
</protein>
<accession>A0ABU3AES2</accession>
<sequence length="522" mass="56672">MTDHALRLLRRDRRLAELAAFPFGFDLDRAAHGHVEEVRLASGGPLEAVAGDDTGGTYFVCADGSVLYADSEGAAGIIGSSVDEALELVIGLPGWRGCTRLSPDDGEEKILACVAGTEDEIRECYEIDEERAELRAALGFPERSPVELVGGLRAALLRTEPDFVLLNADEGCAYDRLGPDGPPLWEPVLAAGRADLALLRQGDRTAWREVAEDPVRRRITLRAAQFDRAEGDPELLRHLLRHETRSSMTDELRLAAVLVGLHGDTGDLPLLLEVRETDFDTACGLSGVPEPGASADELRQWARELDESMFGTDPADEPVSTWTDLARDQGMTDLARVTLIRALDTIVMDQSRLRRPGAPRTLATAPLSGLARDFEELGDLPQALRAQRLYAALQETAWDRASARHSLARLEREAGRLPQAVDSLAAVREALATPDDDSLRHWRRVNLGRFIAEEHYRLTLALADAGRPEESRALLTAADALLGELSENAAKGVRELAERTAARVREVDWGTGTVGGTGGEGG</sequence>
<gene>
    <name evidence="1" type="ORF">RM812_00240</name>
</gene>
<evidence type="ECO:0000313" key="1">
    <source>
        <dbReference type="EMBL" id="MDT0608680.1"/>
    </source>
</evidence>
<evidence type="ECO:0000313" key="2">
    <source>
        <dbReference type="Proteomes" id="UP001180724"/>
    </source>
</evidence>
<organism evidence="1 2">
    <name type="scientific">Streptomyces lancefieldiae</name>
    <dbReference type="NCBI Taxonomy" id="3075520"/>
    <lineage>
        <taxon>Bacteria</taxon>
        <taxon>Bacillati</taxon>
        <taxon>Actinomycetota</taxon>
        <taxon>Actinomycetes</taxon>
        <taxon>Kitasatosporales</taxon>
        <taxon>Streptomycetaceae</taxon>
        <taxon>Streptomyces</taxon>
    </lineage>
</organism>
<keyword evidence="2" id="KW-1185">Reference proteome</keyword>
<reference evidence="1" key="1">
    <citation type="submission" date="2024-05" db="EMBL/GenBank/DDBJ databases">
        <title>30 novel species of actinomycetes from the DSMZ collection.</title>
        <authorList>
            <person name="Nouioui I."/>
        </authorList>
    </citation>
    <scope>NUCLEOTIDE SEQUENCE</scope>
    <source>
        <strain evidence="1">DSM 40712</strain>
    </source>
</reference>